<evidence type="ECO:0000256" key="12">
    <source>
        <dbReference type="PIRSR" id="PIRSR605027-3"/>
    </source>
</evidence>
<keyword evidence="12 14" id="KW-0464">Manganese</keyword>
<keyword evidence="7" id="KW-1133">Transmembrane helix</keyword>
<dbReference type="PANTHER" id="PTHR10896:SF65">
    <property type="entry name" value="GALACTOSYLGALACTOSYLXYLOSYLPROTEIN 3-BETA-GLUCURONOSYLTRANSFERASE 3"/>
    <property type="match status" value="1"/>
</dbReference>
<evidence type="ECO:0000256" key="7">
    <source>
        <dbReference type="ARBA" id="ARBA00022989"/>
    </source>
</evidence>
<organism evidence="15 16">
    <name type="scientific">Romanomermis culicivorax</name>
    <name type="common">Nematode worm</name>
    <dbReference type="NCBI Taxonomy" id="13658"/>
    <lineage>
        <taxon>Eukaryota</taxon>
        <taxon>Metazoa</taxon>
        <taxon>Ecdysozoa</taxon>
        <taxon>Nematoda</taxon>
        <taxon>Enoplea</taxon>
        <taxon>Dorylaimia</taxon>
        <taxon>Mermithida</taxon>
        <taxon>Mermithoidea</taxon>
        <taxon>Mermithidae</taxon>
        <taxon>Romanomermis</taxon>
    </lineage>
</organism>
<comment type="catalytic activity">
    <reaction evidence="10 14">
        <text>3-O-(beta-D-galactosyl-(1-&gt;3)-beta-D-galactosyl-(1-&gt;4)-beta-D-xylosyl)-L-seryl-[protein] + UDP-alpha-D-glucuronate = 3-O-(beta-D-GlcA-(1-&gt;3)-beta-D-Gal-(1-&gt;3)-beta-D-Gal-(1-&gt;4)-beta-D-Xyl)-L-seryl-[protein] + UDP + H(+)</text>
        <dbReference type="Rhea" id="RHEA:24168"/>
        <dbReference type="Rhea" id="RHEA-COMP:12571"/>
        <dbReference type="Rhea" id="RHEA-COMP:12573"/>
        <dbReference type="ChEBI" id="CHEBI:15378"/>
        <dbReference type="ChEBI" id="CHEBI:58052"/>
        <dbReference type="ChEBI" id="CHEBI:58223"/>
        <dbReference type="ChEBI" id="CHEBI:132090"/>
        <dbReference type="ChEBI" id="CHEBI:132093"/>
        <dbReference type="EC" id="2.4.1.135"/>
    </reaction>
</comment>
<evidence type="ECO:0000313" key="15">
    <source>
        <dbReference type="Proteomes" id="UP000887565"/>
    </source>
</evidence>
<comment type="similarity">
    <text evidence="2 14">Belongs to the glycosyltransferase 43 family.</text>
</comment>
<reference evidence="16" key="1">
    <citation type="submission" date="2022-11" db="UniProtKB">
        <authorList>
            <consortium name="WormBaseParasite"/>
        </authorList>
    </citation>
    <scope>IDENTIFICATION</scope>
</reference>
<dbReference type="EC" id="2.4.1.135" evidence="3 14"/>
<keyword evidence="12 14" id="KW-0479">Metal-binding</keyword>
<evidence type="ECO:0000256" key="10">
    <source>
        <dbReference type="ARBA" id="ARBA00047979"/>
    </source>
</evidence>
<keyword evidence="9" id="KW-0325">Glycoprotein</keyword>
<comment type="pathway">
    <text evidence="14">Protein modification; protein glycosylation.</text>
</comment>
<dbReference type="OMA" id="KQGPESC"/>
<dbReference type="SUPFAM" id="SSF53448">
    <property type="entry name" value="Nucleotide-diphospho-sugar transferases"/>
    <property type="match status" value="1"/>
</dbReference>
<evidence type="ECO:0000256" key="14">
    <source>
        <dbReference type="RuleBase" id="RU363127"/>
    </source>
</evidence>
<feature type="site" description="Interaction with galactose moiety of substrate glycoprotein" evidence="13">
    <location>
        <position position="160"/>
    </location>
</feature>
<dbReference type="Gene3D" id="3.90.550.10">
    <property type="entry name" value="Spore Coat Polysaccharide Biosynthesis Protein SpsA, Chain A"/>
    <property type="match status" value="1"/>
</dbReference>
<dbReference type="GO" id="GO:0005975">
    <property type="term" value="P:carbohydrate metabolic process"/>
    <property type="evidence" value="ECO:0007669"/>
    <property type="project" value="TreeGrafter"/>
</dbReference>
<dbReference type="Pfam" id="PF03360">
    <property type="entry name" value="Glyco_transf_43"/>
    <property type="match status" value="1"/>
</dbReference>
<dbReference type="WBParaSite" id="nRc.2.0.1.t39274-RA">
    <property type="protein sequence ID" value="nRc.2.0.1.t39274-RA"/>
    <property type="gene ID" value="nRc.2.0.1.g39274"/>
</dbReference>
<keyword evidence="5" id="KW-0812">Transmembrane</keyword>
<evidence type="ECO:0000256" key="6">
    <source>
        <dbReference type="ARBA" id="ARBA00022968"/>
    </source>
</evidence>
<proteinExistence type="inferred from homology"/>
<dbReference type="Proteomes" id="UP000887565">
    <property type="component" value="Unplaced"/>
</dbReference>
<dbReference type="PANTHER" id="PTHR10896">
    <property type="entry name" value="GALACTOSYLGALACTOSYLXYLOSYLPROTEIN 3-BETA-GLUCURONOSYLTRANSFERASE BETA-1,3-GLUCURONYLTRANSFERASE"/>
    <property type="match status" value="1"/>
</dbReference>
<protein>
    <recommendedName>
        <fullName evidence="3 14">Galactosylgalactosylxylosylprotein 3-beta-glucuronosyltransferase</fullName>
        <ecNumber evidence="3 14">2.4.1.135</ecNumber>
    </recommendedName>
</protein>
<evidence type="ECO:0000256" key="13">
    <source>
        <dbReference type="PIRSR" id="PIRSR605027-4"/>
    </source>
</evidence>
<dbReference type="GO" id="GO:0046872">
    <property type="term" value="F:metal ion binding"/>
    <property type="evidence" value="ECO:0007669"/>
    <property type="project" value="UniProtKB-KW"/>
</dbReference>
<evidence type="ECO:0000256" key="8">
    <source>
        <dbReference type="ARBA" id="ARBA00023136"/>
    </source>
</evidence>
<dbReference type="InterPro" id="IPR029044">
    <property type="entry name" value="Nucleotide-diphossugar_trans"/>
</dbReference>
<dbReference type="AlphaFoldDB" id="A0A915KMK8"/>
<evidence type="ECO:0000256" key="4">
    <source>
        <dbReference type="ARBA" id="ARBA00022679"/>
    </source>
</evidence>
<dbReference type="GO" id="GO:0000139">
    <property type="term" value="C:Golgi membrane"/>
    <property type="evidence" value="ECO:0007669"/>
    <property type="project" value="UniProtKB-SubCell"/>
</dbReference>
<evidence type="ECO:0000256" key="9">
    <source>
        <dbReference type="ARBA" id="ARBA00023180"/>
    </source>
</evidence>
<evidence type="ECO:0000256" key="5">
    <source>
        <dbReference type="ARBA" id="ARBA00022692"/>
    </source>
</evidence>
<evidence type="ECO:0000256" key="2">
    <source>
        <dbReference type="ARBA" id="ARBA00007706"/>
    </source>
</evidence>
<dbReference type="InterPro" id="IPR005027">
    <property type="entry name" value="Glyco_trans_43"/>
</dbReference>
<evidence type="ECO:0000256" key="1">
    <source>
        <dbReference type="ARBA" id="ARBA00004606"/>
    </source>
</evidence>
<keyword evidence="4 14" id="KW-0808">Transferase</keyword>
<dbReference type="GO" id="GO:0050650">
    <property type="term" value="P:chondroitin sulfate proteoglycan biosynthetic process"/>
    <property type="evidence" value="ECO:0007669"/>
    <property type="project" value="TreeGrafter"/>
</dbReference>
<name>A0A915KMK8_ROMCU</name>
<evidence type="ECO:0000313" key="16">
    <source>
        <dbReference type="WBParaSite" id="nRc.2.0.1.t39274-RA"/>
    </source>
</evidence>
<feature type="active site" description="Proton donor/acceptor" evidence="11">
    <location>
        <position position="216"/>
    </location>
</feature>
<dbReference type="GO" id="GO:0015018">
    <property type="term" value="F:galactosylgalactosylxylosylprotein 3-beta-glucuronosyltransferase activity"/>
    <property type="evidence" value="ECO:0007669"/>
    <property type="project" value="UniProtKB-UniRule"/>
</dbReference>
<feature type="binding site" evidence="12">
    <location>
        <position position="129"/>
    </location>
    <ligand>
        <name>Mn(2+)</name>
        <dbReference type="ChEBI" id="CHEBI:29035"/>
    </ligand>
</feature>
<accession>A0A915KMK8</accession>
<evidence type="ECO:0000256" key="3">
    <source>
        <dbReference type="ARBA" id="ARBA00012641"/>
    </source>
</evidence>
<comment type="subcellular location">
    <subcellularLocation>
        <location evidence="14">Golgi apparatus membrane</location>
        <topology evidence="14">Single-pass type II membrane protein</topology>
    </subcellularLocation>
    <subcellularLocation>
        <location evidence="1">Membrane</location>
        <topology evidence="1">Single-pass type II membrane protein</topology>
    </subcellularLocation>
</comment>
<sequence>MNASSKNVTVEKNTPAPLVNFRKIFMITPTYKRNVRKAELTRLGQTLMHVPNFHWILVEDAKQIDPVVGRLLQRLKLNHTYLNQPTEKIKDAKAKGFSQRNRALKYLSDLFLNDTKEAYNAVVYFGDDDNTYDLRLFEAMRSIEKIGVWPVALCGGLLLEKLIINETDQSLINFDVWLSKKSDFRVDMAGFAINAGFLFRKGRRRLPTFQHRGLIERAFLRQVTEKYSDVKPLNFFDESFYDEYGLDSNETMNTEVLVWHTKTKQPDLRFENNYAKFHGRSSDFGYEI</sequence>
<evidence type="ECO:0000256" key="11">
    <source>
        <dbReference type="PIRSR" id="PIRSR605027-1"/>
    </source>
</evidence>
<keyword evidence="6 14" id="KW-0735">Signal-anchor</keyword>
<keyword evidence="8" id="KW-0472">Membrane</keyword>
<keyword evidence="14" id="KW-0333">Golgi apparatus</keyword>
<keyword evidence="15" id="KW-1185">Reference proteome</keyword>
<comment type="cofactor">
    <cofactor evidence="12 14">
        <name>Mn(2+)</name>
        <dbReference type="ChEBI" id="CHEBI:29035"/>
    </cofactor>
</comment>